<feature type="compositionally biased region" description="Basic and acidic residues" evidence="1">
    <location>
        <begin position="289"/>
        <end position="298"/>
    </location>
</feature>
<organism evidence="2 3">
    <name type="scientific">Pachysolen tannophilus NRRL Y-2460</name>
    <dbReference type="NCBI Taxonomy" id="669874"/>
    <lineage>
        <taxon>Eukaryota</taxon>
        <taxon>Fungi</taxon>
        <taxon>Dikarya</taxon>
        <taxon>Ascomycota</taxon>
        <taxon>Saccharomycotina</taxon>
        <taxon>Pichiomycetes</taxon>
        <taxon>Pachysolenaceae</taxon>
        <taxon>Pachysolen</taxon>
    </lineage>
</organism>
<name>A0A1E4TX42_PACTA</name>
<feature type="region of interest" description="Disordered" evidence="1">
    <location>
        <begin position="200"/>
        <end position="220"/>
    </location>
</feature>
<evidence type="ECO:0000256" key="1">
    <source>
        <dbReference type="SAM" id="MobiDB-lite"/>
    </source>
</evidence>
<evidence type="ECO:0000313" key="2">
    <source>
        <dbReference type="EMBL" id="ODV96294.1"/>
    </source>
</evidence>
<sequence length="422" mass="47191">MGDNVWDLPPLKSIDFSLQENLKQNKDQKALILQEELISKSLFARLKDEAMAKHNSTMVVDGGCEIEVERLESGEKCDSNSGSQPDEEFSAVINNSNSTLNTTFPQEGNGDIGAMIQSQFLANTSQNIVATQELQQNFLNSDDIDNASTGVQIQVIEEEPKEVVADKVDGQEQEQQKSQTECVPEAQVFVFEELIGHSNSTKAKKAKRSKTEPIQNKTKKANKKIRSKTIAVETILAQECPMKETKAVANKQVAEVSDSDIEIEFLSEKITDTVDSEPNNPEEELILLDSEHDPKDSCNEEEEEEEESTDNCCHSNKEIDQEKLLNEVVAEKSVTDQITKTTPMENITEEPLQNNENTENTQSTELFVVKTPRQQKRNSGLRLKGKPLPELVITTAPSYLPPRVGLSRRSNIESLHAYLTKR</sequence>
<keyword evidence="3" id="KW-1185">Reference proteome</keyword>
<feature type="region of interest" description="Disordered" evidence="1">
    <location>
        <begin position="334"/>
        <end position="384"/>
    </location>
</feature>
<proteinExistence type="predicted"/>
<feature type="region of interest" description="Disordered" evidence="1">
    <location>
        <begin position="286"/>
        <end position="313"/>
    </location>
</feature>
<protein>
    <submittedName>
        <fullName evidence="2">Uncharacterized protein</fullName>
    </submittedName>
</protein>
<gene>
    <name evidence="2" type="ORF">PACTADRAFT_49661</name>
</gene>
<feature type="compositionally biased region" description="Acidic residues" evidence="1">
    <location>
        <begin position="299"/>
        <end position="309"/>
    </location>
</feature>
<accession>A0A1E4TX42</accession>
<reference evidence="3" key="1">
    <citation type="submission" date="2016-05" db="EMBL/GenBank/DDBJ databases">
        <title>Comparative genomics of biotechnologically important yeasts.</title>
        <authorList>
            <consortium name="DOE Joint Genome Institute"/>
            <person name="Riley R."/>
            <person name="Haridas S."/>
            <person name="Wolfe K.H."/>
            <person name="Lopes M.R."/>
            <person name="Hittinger C.T."/>
            <person name="Goker M."/>
            <person name="Salamov A."/>
            <person name="Wisecaver J."/>
            <person name="Long T.M."/>
            <person name="Aerts A.L."/>
            <person name="Barry K."/>
            <person name="Choi C."/>
            <person name="Clum A."/>
            <person name="Coughlan A.Y."/>
            <person name="Deshpande S."/>
            <person name="Douglass A.P."/>
            <person name="Hanson S.J."/>
            <person name="Klenk H.-P."/>
            <person name="Labutti K."/>
            <person name="Lapidus A."/>
            <person name="Lindquist E."/>
            <person name="Lipzen A."/>
            <person name="Meier-Kolthoff J.P."/>
            <person name="Ohm R.A."/>
            <person name="Otillar R.P."/>
            <person name="Pangilinan J."/>
            <person name="Peng Y."/>
            <person name="Rokas A."/>
            <person name="Rosa C.A."/>
            <person name="Scheuner C."/>
            <person name="Sibirny A.A."/>
            <person name="Slot J.C."/>
            <person name="Stielow J.B."/>
            <person name="Sun H."/>
            <person name="Kurtzman C.P."/>
            <person name="Blackwell M."/>
            <person name="Grigoriev I.V."/>
            <person name="Jeffries T.W."/>
        </authorList>
    </citation>
    <scope>NUCLEOTIDE SEQUENCE [LARGE SCALE GENOMIC DNA]</scope>
    <source>
        <strain evidence="3">NRRL Y-2460</strain>
    </source>
</reference>
<evidence type="ECO:0000313" key="3">
    <source>
        <dbReference type="Proteomes" id="UP000094236"/>
    </source>
</evidence>
<dbReference type="AlphaFoldDB" id="A0A1E4TX42"/>
<dbReference type="Proteomes" id="UP000094236">
    <property type="component" value="Unassembled WGS sequence"/>
</dbReference>
<feature type="compositionally biased region" description="Polar residues" evidence="1">
    <location>
        <begin position="335"/>
        <end position="345"/>
    </location>
</feature>
<dbReference type="EMBL" id="KV454013">
    <property type="protein sequence ID" value="ODV96294.1"/>
    <property type="molecule type" value="Genomic_DNA"/>
</dbReference>
<feature type="compositionally biased region" description="Low complexity" evidence="1">
    <location>
        <begin position="349"/>
        <end position="366"/>
    </location>
</feature>